<dbReference type="InterPro" id="IPR036291">
    <property type="entry name" value="NAD(P)-bd_dom_sf"/>
</dbReference>
<dbReference type="EMBL" id="JAAXOO010000005">
    <property type="protein sequence ID" value="NKY35727.1"/>
    <property type="molecule type" value="Genomic_DNA"/>
</dbReference>
<dbReference type="SUPFAM" id="SSF51735">
    <property type="entry name" value="NAD(P)-binding Rossmann-fold domains"/>
    <property type="match status" value="1"/>
</dbReference>
<keyword evidence="3" id="KW-1185">Reference proteome</keyword>
<proteinExistence type="predicted"/>
<evidence type="ECO:0000259" key="1">
    <source>
        <dbReference type="Pfam" id="PF13460"/>
    </source>
</evidence>
<evidence type="ECO:0000313" key="3">
    <source>
        <dbReference type="Proteomes" id="UP000565715"/>
    </source>
</evidence>
<feature type="domain" description="NAD(P)-binding" evidence="1">
    <location>
        <begin position="7"/>
        <end position="192"/>
    </location>
</feature>
<dbReference type="PANTHER" id="PTHR15020:SF50">
    <property type="entry name" value="UPF0659 PROTEIN YMR090W"/>
    <property type="match status" value="1"/>
</dbReference>
<sequence length="219" mass="22807">MKVFIVGIAGAVGSRLARLLVLAGDQVDGLYRRPEQGERLAADNIHATLGDLTRLDVPALADLLHGTDVVVFAAGAGGEGGAGATTAIDGAGLTTAIEAARLAGTRRLVLVSVFPEAWRGREVSATFEHYIAVKKKAEAELAATDLDWVILRPAALTDEPGTGRISLASALIHTEITRDDVAATLAGLVHTPGIRHKILELTEGSTPITDAVREHTTTG</sequence>
<gene>
    <name evidence="2" type="ORF">HGA13_22010</name>
</gene>
<dbReference type="Gene3D" id="3.40.50.720">
    <property type="entry name" value="NAD(P)-binding Rossmann-like Domain"/>
    <property type="match status" value="1"/>
</dbReference>
<protein>
    <submittedName>
        <fullName evidence="2">SDR family oxidoreductase</fullName>
    </submittedName>
</protein>
<dbReference type="Proteomes" id="UP000565715">
    <property type="component" value="Unassembled WGS sequence"/>
</dbReference>
<dbReference type="AlphaFoldDB" id="A0A846XJN1"/>
<evidence type="ECO:0000313" key="2">
    <source>
        <dbReference type="EMBL" id="NKY35727.1"/>
    </source>
</evidence>
<organism evidence="2 3">
    <name type="scientific">Nocardia speluncae</name>
    <dbReference type="NCBI Taxonomy" id="419477"/>
    <lineage>
        <taxon>Bacteria</taxon>
        <taxon>Bacillati</taxon>
        <taxon>Actinomycetota</taxon>
        <taxon>Actinomycetes</taxon>
        <taxon>Mycobacteriales</taxon>
        <taxon>Nocardiaceae</taxon>
        <taxon>Nocardia</taxon>
    </lineage>
</organism>
<name>A0A846XJN1_9NOCA</name>
<accession>A0A846XJN1</accession>
<reference evidence="2 3" key="1">
    <citation type="submission" date="2020-04" db="EMBL/GenBank/DDBJ databases">
        <title>MicrobeNet Type strains.</title>
        <authorList>
            <person name="Nicholson A.C."/>
        </authorList>
    </citation>
    <scope>NUCLEOTIDE SEQUENCE [LARGE SCALE GENOMIC DNA]</scope>
    <source>
        <strain evidence="2 3">DSM 45078</strain>
    </source>
</reference>
<comment type="caution">
    <text evidence="2">The sequence shown here is derived from an EMBL/GenBank/DDBJ whole genome shotgun (WGS) entry which is preliminary data.</text>
</comment>
<dbReference type="Pfam" id="PF13460">
    <property type="entry name" value="NAD_binding_10"/>
    <property type="match status" value="1"/>
</dbReference>
<dbReference type="PANTHER" id="PTHR15020">
    <property type="entry name" value="FLAVIN REDUCTASE-RELATED"/>
    <property type="match status" value="1"/>
</dbReference>
<dbReference type="InterPro" id="IPR016040">
    <property type="entry name" value="NAD(P)-bd_dom"/>
</dbReference>